<evidence type="ECO:0000256" key="7">
    <source>
        <dbReference type="SAM" id="Phobius"/>
    </source>
</evidence>
<dbReference type="InterPro" id="IPR003370">
    <property type="entry name" value="Chromate_transpt"/>
</dbReference>
<dbReference type="Proteomes" id="UP000291822">
    <property type="component" value="Unassembled WGS sequence"/>
</dbReference>
<sequence>MPTPKPHAAWHVFLAFLSLGLTSFGGPIAHLGYFRRAFVTQRQWLDETHFAHLLGLCQLLPGPASSQLGFAIGLHRAGWRGGLAAFAGFTLPSALLMFAFALWLPRGPWGGAVIHGLKLVAVVVVGQAMAGMWRNLIPDAPRRCIAVLVGAALLFWPQPWMSWLAVLLAAGLGLALRRDMSCGEVAVAPAARGSGSWALIGYALMLVASFAFIAHGPLWQRTTAALYQAGALVFGGGHVVLPLLKQSLVVPGLIDENSFLAGYGAAQAVPGPMFSLATFLGQRIAGWPGALAGLLAMFVPGLLLVVGVLPWWHRFAAHDRWRHAAAGVHAAVVGLLLAAFWNPVWIGAIHAPGDVGIVAIAWLAAWRWRLPAWAAVCWCVLAACALNALVPSY</sequence>
<dbReference type="PIRSF" id="PIRSF004810">
    <property type="entry name" value="ChrA"/>
    <property type="match status" value="1"/>
</dbReference>
<evidence type="ECO:0000256" key="2">
    <source>
        <dbReference type="ARBA" id="ARBA00005262"/>
    </source>
</evidence>
<feature type="transmembrane region" description="Helical" evidence="7">
    <location>
        <begin position="196"/>
        <end position="214"/>
    </location>
</feature>
<feature type="transmembrane region" description="Helical" evidence="7">
    <location>
        <begin position="324"/>
        <end position="341"/>
    </location>
</feature>
<feature type="transmembrane region" description="Helical" evidence="7">
    <location>
        <begin position="109"/>
        <end position="133"/>
    </location>
</feature>
<feature type="transmembrane region" description="Helical" evidence="7">
    <location>
        <begin position="290"/>
        <end position="312"/>
    </location>
</feature>
<keyword evidence="3" id="KW-1003">Cell membrane</keyword>
<gene>
    <name evidence="8" type="primary">chrA</name>
    <name evidence="8" type="ORF">EZM97_26980</name>
</gene>
<keyword evidence="5 7" id="KW-1133">Transmembrane helix</keyword>
<evidence type="ECO:0000256" key="1">
    <source>
        <dbReference type="ARBA" id="ARBA00004651"/>
    </source>
</evidence>
<dbReference type="NCBIfam" id="TIGR00937">
    <property type="entry name" value="2A51"/>
    <property type="match status" value="1"/>
</dbReference>
<feature type="transmembrane region" description="Helical" evidence="7">
    <location>
        <begin position="12"/>
        <end position="34"/>
    </location>
</feature>
<dbReference type="EMBL" id="SJTG01000004">
    <property type="protein sequence ID" value="TCI08283.1"/>
    <property type="molecule type" value="Genomic_DNA"/>
</dbReference>
<dbReference type="RefSeq" id="WP_131151775.1">
    <property type="nucleotide sequence ID" value="NZ_SJTG01000004.1"/>
</dbReference>
<dbReference type="GO" id="GO:0015109">
    <property type="term" value="F:chromate transmembrane transporter activity"/>
    <property type="evidence" value="ECO:0007669"/>
    <property type="project" value="InterPro"/>
</dbReference>
<evidence type="ECO:0000256" key="6">
    <source>
        <dbReference type="ARBA" id="ARBA00023136"/>
    </source>
</evidence>
<evidence type="ECO:0000256" key="5">
    <source>
        <dbReference type="ARBA" id="ARBA00022989"/>
    </source>
</evidence>
<evidence type="ECO:0000313" key="9">
    <source>
        <dbReference type="Proteomes" id="UP000291822"/>
    </source>
</evidence>
<evidence type="ECO:0000313" key="8">
    <source>
        <dbReference type="EMBL" id="TCI08283.1"/>
    </source>
</evidence>
<evidence type="ECO:0000256" key="4">
    <source>
        <dbReference type="ARBA" id="ARBA00022692"/>
    </source>
</evidence>
<proteinExistence type="inferred from homology"/>
<organism evidence="8 9">
    <name type="scientific">Dyella soli</name>
    <dbReference type="NCBI Taxonomy" id="522319"/>
    <lineage>
        <taxon>Bacteria</taxon>
        <taxon>Pseudomonadati</taxon>
        <taxon>Pseudomonadota</taxon>
        <taxon>Gammaproteobacteria</taxon>
        <taxon>Lysobacterales</taxon>
        <taxon>Rhodanobacteraceae</taxon>
        <taxon>Dyella</taxon>
    </lineage>
</organism>
<feature type="transmembrane region" description="Helical" evidence="7">
    <location>
        <begin position="226"/>
        <end position="244"/>
    </location>
</feature>
<dbReference type="AlphaFoldDB" id="A0A4R0YR09"/>
<dbReference type="Pfam" id="PF02417">
    <property type="entry name" value="Chromate_transp"/>
    <property type="match status" value="2"/>
</dbReference>
<accession>A0A4R0YR09</accession>
<keyword evidence="6 7" id="KW-0472">Membrane</keyword>
<keyword evidence="4 7" id="KW-0812">Transmembrane</keyword>
<protein>
    <submittedName>
        <fullName evidence="8">Chromate efflux transporter</fullName>
    </submittedName>
</protein>
<name>A0A4R0YR09_9GAMM</name>
<comment type="subcellular location">
    <subcellularLocation>
        <location evidence="1">Cell membrane</location>
        <topology evidence="1">Multi-pass membrane protein</topology>
    </subcellularLocation>
</comment>
<feature type="transmembrane region" description="Helical" evidence="7">
    <location>
        <begin position="83"/>
        <end position="103"/>
    </location>
</feature>
<dbReference type="PANTHER" id="PTHR33567">
    <property type="entry name" value="CHROMATE ION TRANSPORTER (EUROFUNG)"/>
    <property type="match status" value="1"/>
</dbReference>
<dbReference type="InterPro" id="IPR014047">
    <property type="entry name" value="Chr_Tranpt_l_chain"/>
</dbReference>
<feature type="transmembrane region" description="Helical" evidence="7">
    <location>
        <begin position="372"/>
        <end position="390"/>
    </location>
</feature>
<evidence type="ECO:0000256" key="3">
    <source>
        <dbReference type="ARBA" id="ARBA00022475"/>
    </source>
</evidence>
<comment type="caution">
    <text evidence="8">The sequence shown here is derived from an EMBL/GenBank/DDBJ whole genome shotgun (WGS) entry which is preliminary data.</text>
</comment>
<reference evidence="8 9" key="1">
    <citation type="submission" date="2019-02" db="EMBL/GenBank/DDBJ databases">
        <title>Dyella amyloliquefaciens sp. nov., isolated from forest soil.</title>
        <authorList>
            <person name="Gao Z.-H."/>
            <person name="Qiu L.-H."/>
        </authorList>
    </citation>
    <scope>NUCLEOTIDE SEQUENCE [LARGE SCALE GENOMIC DNA]</scope>
    <source>
        <strain evidence="8 9">KACC 12747</strain>
    </source>
</reference>
<comment type="similarity">
    <text evidence="2">Belongs to the chromate ion transporter (CHR) (TC 2.A.51) family.</text>
</comment>
<keyword evidence="9" id="KW-1185">Reference proteome</keyword>
<dbReference type="PANTHER" id="PTHR33567:SF3">
    <property type="entry name" value="CHROMATE ION TRANSPORTER (EUROFUNG)"/>
    <property type="match status" value="1"/>
</dbReference>
<dbReference type="GO" id="GO:0005886">
    <property type="term" value="C:plasma membrane"/>
    <property type="evidence" value="ECO:0007669"/>
    <property type="project" value="UniProtKB-SubCell"/>
</dbReference>
<feature type="transmembrane region" description="Helical" evidence="7">
    <location>
        <begin position="145"/>
        <end position="176"/>
    </location>
</feature>